<evidence type="ECO:0000313" key="11">
    <source>
        <dbReference type="Proteomes" id="UP000237686"/>
    </source>
</evidence>
<dbReference type="Pfam" id="PF00324">
    <property type="entry name" value="AA_permease"/>
    <property type="match status" value="1"/>
</dbReference>
<name>A0A8E2RZY5_9BURK</name>
<feature type="transmembrane region" description="Helical" evidence="8">
    <location>
        <begin position="167"/>
        <end position="189"/>
    </location>
</feature>
<feature type="transmembrane region" description="Helical" evidence="8">
    <location>
        <begin position="343"/>
        <end position="364"/>
    </location>
</feature>
<keyword evidence="2" id="KW-0813">Transport</keyword>
<keyword evidence="4 8" id="KW-0812">Transmembrane</keyword>
<evidence type="ECO:0000256" key="5">
    <source>
        <dbReference type="ARBA" id="ARBA00022970"/>
    </source>
</evidence>
<reference evidence="10 11" key="1">
    <citation type="submission" date="2018-03" db="EMBL/GenBank/DDBJ databases">
        <authorList>
            <person name="Nguyen K."/>
            <person name="Fouts D."/>
            <person name="Sutton G."/>
        </authorList>
    </citation>
    <scope>NUCLEOTIDE SEQUENCE [LARGE SCALE GENOMIC DNA]</scope>
    <source>
        <strain evidence="10 11">AU17135</strain>
    </source>
</reference>
<evidence type="ECO:0000256" key="8">
    <source>
        <dbReference type="SAM" id="Phobius"/>
    </source>
</evidence>
<evidence type="ECO:0000256" key="6">
    <source>
        <dbReference type="ARBA" id="ARBA00022989"/>
    </source>
</evidence>
<keyword evidence="3" id="KW-1003">Cell membrane</keyword>
<comment type="caution">
    <text evidence="10">The sequence shown here is derived from an EMBL/GenBank/DDBJ whole genome shotgun (WGS) entry which is preliminary data.</text>
</comment>
<dbReference type="FunFam" id="1.20.1740.10:FF:000001">
    <property type="entry name" value="Amino acid permease"/>
    <property type="match status" value="1"/>
</dbReference>
<feature type="transmembrane region" description="Helical" evidence="8">
    <location>
        <begin position="291"/>
        <end position="311"/>
    </location>
</feature>
<feature type="transmembrane region" description="Helical" evidence="8">
    <location>
        <begin position="440"/>
        <end position="461"/>
    </location>
</feature>
<dbReference type="EMBL" id="PVFZ01000026">
    <property type="protein sequence ID" value="PRF25484.1"/>
    <property type="molecule type" value="Genomic_DNA"/>
</dbReference>
<dbReference type="GO" id="GO:0006865">
    <property type="term" value="P:amino acid transport"/>
    <property type="evidence" value="ECO:0007669"/>
    <property type="project" value="UniProtKB-KW"/>
</dbReference>
<evidence type="ECO:0000256" key="4">
    <source>
        <dbReference type="ARBA" id="ARBA00022692"/>
    </source>
</evidence>
<comment type="subcellular location">
    <subcellularLocation>
        <location evidence="1">Cell membrane</location>
        <topology evidence="1">Multi-pass membrane protein</topology>
    </subcellularLocation>
</comment>
<evidence type="ECO:0000313" key="10">
    <source>
        <dbReference type="EMBL" id="PRF25484.1"/>
    </source>
</evidence>
<keyword evidence="5" id="KW-0029">Amino-acid transport</keyword>
<dbReference type="GO" id="GO:0005886">
    <property type="term" value="C:plasma membrane"/>
    <property type="evidence" value="ECO:0007669"/>
    <property type="project" value="UniProtKB-SubCell"/>
</dbReference>
<feature type="domain" description="Amino acid permease/ SLC12A" evidence="9">
    <location>
        <begin position="28"/>
        <end position="462"/>
    </location>
</feature>
<feature type="transmembrane region" description="Helical" evidence="8">
    <location>
        <begin position="137"/>
        <end position="155"/>
    </location>
</feature>
<feature type="transmembrane region" description="Helical" evidence="8">
    <location>
        <begin position="56"/>
        <end position="75"/>
    </location>
</feature>
<dbReference type="InterPro" id="IPR004841">
    <property type="entry name" value="AA-permease/SLC12A_dom"/>
</dbReference>
<accession>A0A8E2RZY5</accession>
<evidence type="ECO:0000256" key="3">
    <source>
        <dbReference type="ARBA" id="ARBA00022475"/>
    </source>
</evidence>
<dbReference type="GO" id="GO:0055085">
    <property type="term" value="P:transmembrane transport"/>
    <property type="evidence" value="ECO:0007669"/>
    <property type="project" value="InterPro"/>
</dbReference>
<evidence type="ECO:0000256" key="1">
    <source>
        <dbReference type="ARBA" id="ARBA00004651"/>
    </source>
</evidence>
<dbReference type="AlphaFoldDB" id="A0A8E2RZY5"/>
<dbReference type="PANTHER" id="PTHR43495">
    <property type="entry name" value="GABA PERMEASE"/>
    <property type="match status" value="1"/>
</dbReference>
<dbReference type="RefSeq" id="WP_105752763.1">
    <property type="nucleotide sequence ID" value="NZ_CAJORP010000002.1"/>
</dbReference>
<dbReference type="Proteomes" id="UP000237686">
    <property type="component" value="Unassembled WGS sequence"/>
</dbReference>
<evidence type="ECO:0000259" key="9">
    <source>
        <dbReference type="Pfam" id="PF00324"/>
    </source>
</evidence>
<dbReference type="Gene3D" id="1.20.1740.10">
    <property type="entry name" value="Amino acid/polyamine transporter I"/>
    <property type="match status" value="1"/>
</dbReference>
<feature type="transmembrane region" description="Helical" evidence="8">
    <location>
        <begin position="252"/>
        <end position="271"/>
    </location>
</feature>
<keyword evidence="6 8" id="KW-1133">Transmembrane helix</keyword>
<proteinExistence type="predicted"/>
<organism evidence="10 11">
    <name type="scientific">Burkholderia multivorans</name>
    <dbReference type="NCBI Taxonomy" id="87883"/>
    <lineage>
        <taxon>Bacteria</taxon>
        <taxon>Pseudomonadati</taxon>
        <taxon>Pseudomonadota</taxon>
        <taxon>Betaproteobacteria</taxon>
        <taxon>Burkholderiales</taxon>
        <taxon>Burkholderiaceae</taxon>
        <taxon>Burkholderia</taxon>
        <taxon>Burkholderia cepacia complex</taxon>
    </lineage>
</organism>
<feature type="transmembrane region" description="Helical" evidence="8">
    <location>
        <begin position="370"/>
        <end position="391"/>
    </location>
</feature>
<keyword evidence="7 8" id="KW-0472">Membrane</keyword>
<dbReference type="PROSITE" id="PS00218">
    <property type="entry name" value="AMINO_ACID_PERMEASE_1"/>
    <property type="match status" value="1"/>
</dbReference>
<dbReference type="PANTHER" id="PTHR43495:SF6">
    <property type="entry name" value="THREONINE_SERINE TRANSPORTER YBXG-RELATED"/>
    <property type="match status" value="1"/>
</dbReference>
<dbReference type="PIRSF" id="PIRSF006060">
    <property type="entry name" value="AA_transporter"/>
    <property type="match status" value="1"/>
</dbReference>
<sequence>MTRPPCGREETDLKQQEDQLRRGLEERHINLMALGATIGVGLFLGSATAIRAAGPAILLTYLLGGIVIFLIMRALGEMAITNPVAGAFSRYARDYLGPLAGYLTGWTYWFVWIVTCMAEITAVGVYMHMWFPAVPNWIWALAALSAMGAVNFIAVKLYGEFEFWFALIKIVTIVLMIVGGALMIVFGIGNGGVATGISNLWTHGGFMPHGIGGVIDALPIVMFAYLGVEMLGLTAGEARNPEKSLTKAVNSVFWRVLIFYIGALSVIMSIYPWDQIGTQGSPFVMTFSRLGIPAAAGIINFVVLTAALSSCNSGLFSTARMLYNLAQQDQAPRVLGRVNASGVPVYGVIVSVALLLVGVLLNYLAPQHVFVWLTSVSTFGAIWTWCVILIAQMRFRRTLSADRVARLPIRVPFYPLGSYAALAFLAFVVVLMAFTPDTRVALVIGPLWIVLLGIAYTVCYAKRPAVSTPKS</sequence>
<dbReference type="InterPro" id="IPR004840">
    <property type="entry name" value="Amino_acid_permease_CS"/>
</dbReference>
<evidence type="ECO:0000256" key="2">
    <source>
        <dbReference type="ARBA" id="ARBA00022448"/>
    </source>
</evidence>
<feature type="transmembrane region" description="Helical" evidence="8">
    <location>
        <begin position="209"/>
        <end position="231"/>
    </location>
</feature>
<feature type="transmembrane region" description="Helical" evidence="8">
    <location>
        <begin position="29"/>
        <end position="50"/>
    </location>
</feature>
<gene>
    <name evidence="10" type="ORF">C6P98_08515</name>
</gene>
<feature type="transmembrane region" description="Helical" evidence="8">
    <location>
        <begin position="412"/>
        <end position="434"/>
    </location>
</feature>
<protein>
    <submittedName>
        <fullName evidence="10">Amino acid permease</fullName>
    </submittedName>
</protein>
<evidence type="ECO:0000256" key="7">
    <source>
        <dbReference type="ARBA" id="ARBA00023136"/>
    </source>
</evidence>